<dbReference type="Gene3D" id="3.20.110.20">
    <property type="match status" value="1"/>
</dbReference>
<dbReference type="PANTHER" id="PTHR36306:SF1">
    <property type="entry name" value="ALPHA-AMYLASE-RELATED"/>
    <property type="match status" value="1"/>
</dbReference>
<accession>A0A1F5AYM1</accession>
<dbReference type="Pfam" id="PF03065">
    <property type="entry name" value="Glyco_hydro_57"/>
    <property type="match status" value="1"/>
</dbReference>
<feature type="domain" description="Glycoside hydrolase family 57 N-terminal" evidence="3">
    <location>
        <begin position="6"/>
        <end position="297"/>
    </location>
</feature>
<evidence type="ECO:0000259" key="3">
    <source>
        <dbReference type="Pfam" id="PF03065"/>
    </source>
</evidence>
<dbReference type="SUPFAM" id="SSF88713">
    <property type="entry name" value="Glycoside hydrolase/deacetylase"/>
    <property type="match status" value="1"/>
</dbReference>
<comment type="caution">
    <text evidence="4">The sequence shown here is derived from an EMBL/GenBank/DDBJ whole genome shotgun (WGS) entry which is preliminary data.</text>
</comment>
<protein>
    <submittedName>
        <fullName evidence="4">Alpha-amylase</fullName>
    </submittedName>
</protein>
<keyword evidence="2" id="KW-0119">Carbohydrate metabolism</keyword>
<dbReference type="CDD" id="cd10795">
    <property type="entry name" value="GH57N_MJA1_like"/>
    <property type="match status" value="1"/>
</dbReference>
<name>A0A1F5AYM1_9BACT</name>
<reference evidence="4 5" key="1">
    <citation type="journal article" date="2016" name="Nat. Commun.">
        <title>Thousands of microbial genomes shed light on interconnected biogeochemical processes in an aquifer system.</title>
        <authorList>
            <person name="Anantharaman K."/>
            <person name="Brown C.T."/>
            <person name="Hug L.A."/>
            <person name="Sharon I."/>
            <person name="Castelle C.J."/>
            <person name="Probst A.J."/>
            <person name="Thomas B.C."/>
            <person name="Singh A."/>
            <person name="Wilkins M.J."/>
            <person name="Karaoz U."/>
            <person name="Brodie E.L."/>
            <person name="Williams K.H."/>
            <person name="Hubbard S.S."/>
            <person name="Banfield J.F."/>
        </authorList>
    </citation>
    <scope>NUCLEOTIDE SEQUENCE [LARGE SCALE GENOMIC DNA]</scope>
</reference>
<proteinExistence type="inferred from homology"/>
<dbReference type="PANTHER" id="PTHR36306">
    <property type="entry name" value="ALPHA-AMYLASE-RELATED-RELATED"/>
    <property type="match status" value="1"/>
</dbReference>
<gene>
    <name evidence="4" type="ORF">A2Z10_01485</name>
</gene>
<dbReference type="GO" id="GO:0003824">
    <property type="term" value="F:catalytic activity"/>
    <property type="evidence" value="ECO:0007669"/>
    <property type="project" value="InterPro"/>
</dbReference>
<comment type="similarity">
    <text evidence="1">Belongs to the glycosyl hydrolase 57 family.</text>
</comment>
<dbReference type="InterPro" id="IPR052046">
    <property type="entry name" value="GH57_Enzymes"/>
</dbReference>
<dbReference type="Proteomes" id="UP000176639">
    <property type="component" value="Unassembled WGS sequence"/>
</dbReference>
<dbReference type="EMBL" id="MEYI01000044">
    <property type="protein sequence ID" value="OGD23347.1"/>
    <property type="molecule type" value="Genomic_DNA"/>
</dbReference>
<dbReference type="GO" id="GO:0005975">
    <property type="term" value="P:carbohydrate metabolic process"/>
    <property type="evidence" value="ECO:0007669"/>
    <property type="project" value="InterPro"/>
</dbReference>
<dbReference type="AlphaFoldDB" id="A0A1F5AYM1"/>
<dbReference type="InterPro" id="IPR004300">
    <property type="entry name" value="Glyco_hydro_57_N"/>
</dbReference>
<evidence type="ECO:0000313" key="5">
    <source>
        <dbReference type="Proteomes" id="UP000176639"/>
    </source>
</evidence>
<organism evidence="4 5">
    <name type="scientific">Candidatus Azambacteria bacterium RBG_16_47_10</name>
    <dbReference type="NCBI Taxonomy" id="1797292"/>
    <lineage>
        <taxon>Bacteria</taxon>
        <taxon>Candidatus Azamiibacteriota</taxon>
    </lineage>
</organism>
<evidence type="ECO:0000313" key="4">
    <source>
        <dbReference type="EMBL" id="OGD23347.1"/>
    </source>
</evidence>
<dbReference type="InterPro" id="IPR011330">
    <property type="entry name" value="Glyco_hydro/deAcase_b/a-brl"/>
</dbReference>
<evidence type="ECO:0000256" key="2">
    <source>
        <dbReference type="ARBA" id="ARBA00023277"/>
    </source>
</evidence>
<sequence length="408" mass="47981">MPSVCFYFQVHQPFRIKKYPVFNIGNDHDYFTDDSEGKLNNRKIFEKVARKCYFPANDTMLHLLEKHPEFRISFSLSGVFLEQAEQFMPEVLNSFYRLARTGRVEFLSETYHHSLASLYSKDEFQRQVERHRSMIKKFFAVEPTVFRNTELIYNNEIAHWAEELGFDGILAEGIERALGWKSPNFVYTPQGSEHIKLLLKNYKLSDDIAFRFSSRAWEEWPLNTEKFASWVAKHNGNGETINLFMDYETFGEHQWEDTGIFAFLRNLPEALLRYPDINFKTPSEAIAAYPARDRIDIGEHISWADVERDLSAWRSNAMQYAALENIYALEKDVLASGDAALVEDWRRLQTSDHFYYMCTKWFADGDVHKYFNPYDSPYDAFISYMNVIHDMRSRLSLTRGVQSYKNAV</sequence>
<evidence type="ECO:0000256" key="1">
    <source>
        <dbReference type="ARBA" id="ARBA00006821"/>
    </source>
</evidence>